<name>A0A542ZLF2_9MICO</name>
<proteinExistence type="predicted"/>
<dbReference type="EMBL" id="VFOQ01000001">
    <property type="protein sequence ID" value="TQL61176.1"/>
    <property type="molecule type" value="Genomic_DNA"/>
</dbReference>
<gene>
    <name evidence="2" type="ORF">FB474_2581</name>
</gene>
<organism evidence="2 3">
    <name type="scientific">Oryzihumus leptocrescens</name>
    <dbReference type="NCBI Taxonomy" id="297536"/>
    <lineage>
        <taxon>Bacteria</taxon>
        <taxon>Bacillati</taxon>
        <taxon>Actinomycetota</taxon>
        <taxon>Actinomycetes</taxon>
        <taxon>Micrococcales</taxon>
        <taxon>Intrasporangiaceae</taxon>
        <taxon>Oryzihumus</taxon>
    </lineage>
</organism>
<evidence type="ECO:0000256" key="1">
    <source>
        <dbReference type="SAM" id="Coils"/>
    </source>
</evidence>
<dbReference type="AlphaFoldDB" id="A0A542ZLF2"/>
<evidence type="ECO:0000313" key="2">
    <source>
        <dbReference type="EMBL" id="TQL61176.1"/>
    </source>
</evidence>
<accession>A0A542ZLF2</accession>
<dbReference type="Proteomes" id="UP000319514">
    <property type="component" value="Unassembled WGS sequence"/>
</dbReference>
<keyword evidence="1" id="KW-0175">Coiled coil</keyword>
<reference evidence="2 3" key="1">
    <citation type="submission" date="2019-06" db="EMBL/GenBank/DDBJ databases">
        <title>Sequencing the genomes of 1000 actinobacteria strains.</title>
        <authorList>
            <person name="Klenk H.-P."/>
        </authorList>
    </citation>
    <scope>NUCLEOTIDE SEQUENCE [LARGE SCALE GENOMIC DNA]</scope>
    <source>
        <strain evidence="2 3">DSM 18082</strain>
    </source>
</reference>
<comment type="caution">
    <text evidence="2">The sequence shown here is derived from an EMBL/GenBank/DDBJ whole genome shotgun (WGS) entry which is preliminary data.</text>
</comment>
<evidence type="ECO:0000313" key="3">
    <source>
        <dbReference type="Proteomes" id="UP000319514"/>
    </source>
</evidence>
<keyword evidence="3" id="KW-1185">Reference proteome</keyword>
<feature type="coiled-coil region" evidence="1">
    <location>
        <begin position="20"/>
        <end position="54"/>
    </location>
</feature>
<protein>
    <submittedName>
        <fullName evidence="2">Uncharacterized protein</fullName>
    </submittedName>
</protein>
<dbReference type="OrthoDB" id="4869596at2"/>
<sequence length="60" mass="7157">MAKALLGQRAFRDDRLVLEAARLRTRVRDLETLIEHLQHDNDRLRDNLREQELVVPEPVR</sequence>
<dbReference type="RefSeq" id="WP_141788996.1">
    <property type="nucleotide sequence ID" value="NZ_BAAAKX010000001.1"/>
</dbReference>